<dbReference type="PANTHER" id="PTHR35889">
    <property type="entry name" value="CYCLOINULO-OLIGOSACCHARIDE FRUCTANOTRANSFERASE-RELATED"/>
    <property type="match status" value="1"/>
</dbReference>
<dbReference type="InterPro" id="IPR032675">
    <property type="entry name" value="LRR_dom_sf"/>
</dbReference>
<sequence>MKIRFSILGAQLLLVLDIFIVFLLLFEGKLHIPAWLQSIGRVHPLLLHFPIVILIMAMLLEFFRFRKDIASNAFYKKLTYYLLLSGTLLAGITVFMGLILSHEEGYAGDTLQWHKWTGVAIFFIASIIYFVRNSSWYRSAFAKAGAVVTVLVIVVSGHFGAAITHGDNFISQPLAVYYPEPQVPFEQAVVFNDVIKPVLVKKCAGCHNPDKLKGELILTDSASIMKGGKSGKLFNHEAPELSLLLQRIHLPENEKKHMPPAGRPQLTDIEAMLLTRWIQSNKIYFSGKVAELPERDSLRMVAATVLQPPGNVAEVYDFDAADEKAVAKLNTDYRTILPLAKESPALAVNLYNGDVYSVKQLQELDGIKKQVVSLDLNKLPVSDADLKSISQFENLRHLYLNFTDITTTGLKELLPLQHLQSLAVSGTKINYKDLIAVLPGFKNLKTIAVWNTPLSGAEIKQLQTANKHIQFIEGFVDDGSDKLKLNPPHVENASMVFAQSSPVLLSHPVKGVEIRYTLDGTEPDNIKSPVFSSAVTVKENTVVKAKAYKTGWFASDVVNFSFLKSTIKPDSLRLLYKLNSVHQAEGANTFFDTRLGVIGANNPAWANNWAGVKHSDMGLVALFNKPVTVSSLGLHYMVEEETGILPPGTVQVWGGADEQHLKLLTTFNKAPLPAKKEKPTIRIMQSSWKPVTVSCLKIIATPHEKDKKLLLVDEMMLN</sequence>
<dbReference type="Pfam" id="PF13287">
    <property type="entry name" value="Fn3_assoc"/>
    <property type="match status" value="1"/>
</dbReference>
<feature type="transmembrane region" description="Helical" evidence="1">
    <location>
        <begin position="113"/>
        <end position="132"/>
    </location>
</feature>
<organism evidence="4 5">
    <name type="scientific">Danxiaibacter flavus</name>
    <dbReference type="NCBI Taxonomy" id="3049108"/>
    <lineage>
        <taxon>Bacteria</taxon>
        <taxon>Pseudomonadati</taxon>
        <taxon>Bacteroidota</taxon>
        <taxon>Chitinophagia</taxon>
        <taxon>Chitinophagales</taxon>
        <taxon>Chitinophagaceae</taxon>
        <taxon>Danxiaibacter</taxon>
    </lineage>
</organism>
<evidence type="ECO:0000259" key="2">
    <source>
        <dbReference type="Pfam" id="PF07635"/>
    </source>
</evidence>
<evidence type="ECO:0000313" key="4">
    <source>
        <dbReference type="EMBL" id="MEX6690938.1"/>
    </source>
</evidence>
<dbReference type="Gene3D" id="3.80.10.10">
    <property type="entry name" value="Ribonuclease Inhibitor"/>
    <property type="match status" value="1"/>
</dbReference>
<dbReference type="RefSeq" id="WP_369332354.1">
    <property type="nucleotide sequence ID" value="NZ_JAULBC010000011.1"/>
</dbReference>
<dbReference type="SUPFAM" id="SSF52047">
    <property type="entry name" value="RNI-like"/>
    <property type="match status" value="1"/>
</dbReference>
<gene>
    <name evidence="4" type="ORF">QTN47_25740</name>
</gene>
<dbReference type="EMBL" id="JAULBC010000011">
    <property type="protein sequence ID" value="MEX6690938.1"/>
    <property type="molecule type" value="Genomic_DNA"/>
</dbReference>
<feature type="transmembrane region" description="Helical" evidence="1">
    <location>
        <begin position="144"/>
        <end position="163"/>
    </location>
</feature>
<accession>A0ABV3ZM74</accession>
<dbReference type="InterPro" id="IPR011429">
    <property type="entry name" value="Cyt_c_Planctomycete-type"/>
</dbReference>
<dbReference type="InterPro" id="IPR026876">
    <property type="entry name" value="Fn3_assoc_repeat"/>
</dbReference>
<keyword evidence="1" id="KW-1133">Transmembrane helix</keyword>
<keyword evidence="5" id="KW-1185">Reference proteome</keyword>
<keyword evidence="1" id="KW-0812">Transmembrane</keyword>
<evidence type="ECO:0000313" key="5">
    <source>
        <dbReference type="Proteomes" id="UP001560573"/>
    </source>
</evidence>
<dbReference type="Pfam" id="PF07635">
    <property type="entry name" value="PSCyt1"/>
    <property type="match status" value="1"/>
</dbReference>
<keyword evidence="1" id="KW-0472">Membrane</keyword>
<feature type="transmembrane region" description="Helical" evidence="1">
    <location>
        <begin position="78"/>
        <end position="101"/>
    </location>
</feature>
<reference evidence="4 5" key="1">
    <citation type="submission" date="2023-07" db="EMBL/GenBank/DDBJ databases">
        <authorList>
            <person name="Lian W.-H."/>
        </authorList>
    </citation>
    <scope>NUCLEOTIDE SEQUENCE [LARGE SCALE GENOMIC DNA]</scope>
    <source>
        <strain evidence="4 5">SYSU DXS3180</strain>
    </source>
</reference>
<name>A0ABV3ZM74_9BACT</name>
<protein>
    <submittedName>
        <fullName evidence="4">FN3 associated domain-containing protein</fullName>
    </submittedName>
</protein>
<feature type="transmembrane region" description="Helical" evidence="1">
    <location>
        <begin position="46"/>
        <end position="66"/>
    </location>
</feature>
<evidence type="ECO:0000256" key="1">
    <source>
        <dbReference type="SAM" id="Phobius"/>
    </source>
</evidence>
<feature type="domain" description="DUF2231" evidence="3">
    <location>
        <begin position="42"/>
        <end position="163"/>
    </location>
</feature>
<dbReference type="Proteomes" id="UP001560573">
    <property type="component" value="Unassembled WGS sequence"/>
</dbReference>
<feature type="transmembrane region" description="Helical" evidence="1">
    <location>
        <begin position="7"/>
        <end position="26"/>
    </location>
</feature>
<dbReference type="PANTHER" id="PTHR35889:SF3">
    <property type="entry name" value="F-BOX DOMAIN-CONTAINING PROTEIN"/>
    <property type="match status" value="1"/>
</dbReference>
<evidence type="ECO:0000259" key="3">
    <source>
        <dbReference type="Pfam" id="PF09990"/>
    </source>
</evidence>
<feature type="domain" description="Cytochrome C Planctomycete-type" evidence="2">
    <location>
        <begin position="203"/>
        <end position="262"/>
    </location>
</feature>
<proteinExistence type="predicted"/>
<dbReference type="InterPro" id="IPR019251">
    <property type="entry name" value="DUF2231_TM"/>
</dbReference>
<dbReference type="Pfam" id="PF09990">
    <property type="entry name" value="DUF2231"/>
    <property type="match status" value="1"/>
</dbReference>
<comment type="caution">
    <text evidence="4">The sequence shown here is derived from an EMBL/GenBank/DDBJ whole genome shotgun (WGS) entry which is preliminary data.</text>
</comment>